<accession>J3JH28</accession>
<proteinExistence type="predicted"/>
<evidence type="ECO:0000313" key="1">
    <source>
        <dbReference type="EMBL" id="EJN60629.1"/>
    </source>
</evidence>
<protein>
    <submittedName>
        <fullName evidence="1">Uncharacterized protein</fullName>
    </submittedName>
</protein>
<gene>
    <name evidence="1" type="ORF">HSB1_12320</name>
</gene>
<dbReference type="Proteomes" id="UP000007813">
    <property type="component" value="Unassembled WGS sequence"/>
</dbReference>
<dbReference type="AlphaFoldDB" id="J3JH28"/>
<name>J3JH28_9EURY</name>
<sequence>MTRTSEVSERIGWGGCGVSSRKQSTVTCLLVSRPRCERRQSTHLREQEPRTFELLD</sequence>
<comment type="caution">
    <text evidence="1">The sequence shown here is derived from an EMBL/GenBank/DDBJ whole genome shotgun (WGS) entry which is preliminary data.</text>
</comment>
<dbReference type="EMBL" id="ALJD01000003">
    <property type="protein sequence ID" value="EJN60629.1"/>
    <property type="molecule type" value="Genomic_DNA"/>
</dbReference>
<organism evidence="1 2">
    <name type="scientific">Halogranum salarium B-1</name>
    <dbReference type="NCBI Taxonomy" id="1210908"/>
    <lineage>
        <taxon>Archaea</taxon>
        <taxon>Methanobacteriati</taxon>
        <taxon>Methanobacteriota</taxon>
        <taxon>Stenosarchaea group</taxon>
        <taxon>Halobacteria</taxon>
        <taxon>Halobacteriales</taxon>
        <taxon>Haloferacaceae</taxon>
    </lineage>
</organism>
<evidence type="ECO:0000313" key="2">
    <source>
        <dbReference type="Proteomes" id="UP000007813"/>
    </source>
</evidence>
<reference evidence="1 2" key="1">
    <citation type="journal article" date="2012" name="J. Bacteriol.">
        <title>Draft Genome Sequence of the Extremely Halophilic Archaeon Halogranum salarium B-1T.</title>
        <authorList>
            <person name="Kim K.K."/>
            <person name="Lee K.C."/>
            <person name="Lee J.S."/>
        </authorList>
    </citation>
    <scope>NUCLEOTIDE SEQUENCE [LARGE SCALE GENOMIC DNA]</scope>
    <source>
        <strain evidence="1 2">B-1</strain>
    </source>
</reference>